<keyword evidence="2 4" id="KW-0269">Exonuclease</keyword>
<protein>
    <submittedName>
        <fullName evidence="4">3'-5' exonuclease</fullName>
    </submittedName>
</protein>
<evidence type="ECO:0000256" key="2">
    <source>
        <dbReference type="ARBA" id="ARBA00022839"/>
    </source>
</evidence>
<dbReference type="RefSeq" id="WP_055099744.1">
    <property type="nucleotide sequence ID" value="NZ_CBDDTQ010000004.1"/>
</dbReference>
<dbReference type="GO" id="GO:0003676">
    <property type="term" value="F:nucleic acid binding"/>
    <property type="evidence" value="ECO:0007669"/>
    <property type="project" value="InterPro"/>
</dbReference>
<dbReference type="SUPFAM" id="SSF53098">
    <property type="entry name" value="Ribonuclease H-like"/>
    <property type="match status" value="1"/>
</dbReference>
<dbReference type="KEGG" id="axe:P40_04155"/>
<dbReference type="GeneID" id="94685614"/>
<dbReference type="SMART" id="SM00479">
    <property type="entry name" value="EXOIII"/>
    <property type="match status" value="1"/>
</dbReference>
<accession>A0A9Q3W3K4</accession>
<dbReference type="Pfam" id="PF00929">
    <property type="entry name" value="RNase_T"/>
    <property type="match status" value="1"/>
</dbReference>
<proteinExistence type="predicted"/>
<dbReference type="AlphaFoldDB" id="A0A9Q3W3K4"/>
<dbReference type="EMBL" id="JAJVKT010000001">
    <property type="protein sequence ID" value="MCE7507192.1"/>
    <property type="molecule type" value="Genomic_DNA"/>
</dbReference>
<gene>
    <name evidence="4" type="ORF">LZG35_00985</name>
</gene>
<evidence type="ECO:0000313" key="5">
    <source>
        <dbReference type="Proteomes" id="UP001107961"/>
    </source>
</evidence>
<dbReference type="Gene3D" id="3.30.420.10">
    <property type="entry name" value="Ribonuclease H-like superfamily/Ribonuclease H"/>
    <property type="match status" value="1"/>
</dbReference>
<sequence>MHTLKRIWQRHRHGDGPFSHMFELPADADELVAIDCETTGLDVRRAELVSVAAVPISHGRVRAGAALNLHLQAPASLDATSIRIHRLRPVDLREGGDVRRVLEQLLAFIDNRPLVGWCLSFDMAILNRYTKTLFGFEIPNRRIELSNLYQKRLRHRQPEQVADLRFEQVAADLGVPVMGRHSARGDATTAALMYTRLMEKS</sequence>
<dbReference type="InterPro" id="IPR036397">
    <property type="entry name" value="RNaseH_sf"/>
</dbReference>
<name>A0A9Q3W3K4_9GAMM</name>
<keyword evidence="5" id="KW-1185">Reference proteome</keyword>
<comment type="caution">
    <text evidence="4">The sequence shown here is derived from an EMBL/GenBank/DDBJ whole genome shotgun (WGS) entry which is preliminary data.</text>
</comment>
<dbReference type="GO" id="GO:0006259">
    <property type="term" value="P:DNA metabolic process"/>
    <property type="evidence" value="ECO:0007669"/>
    <property type="project" value="UniProtKB-ARBA"/>
</dbReference>
<keyword evidence="1" id="KW-0540">Nuclease</keyword>
<keyword evidence="2 4" id="KW-0378">Hydrolase</keyword>
<dbReference type="Proteomes" id="UP001107961">
    <property type="component" value="Unassembled WGS sequence"/>
</dbReference>
<dbReference type="GO" id="GO:0005829">
    <property type="term" value="C:cytosol"/>
    <property type="evidence" value="ECO:0007669"/>
    <property type="project" value="TreeGrafter"/>
</dbReference>
<dbReference type="PANTHER" id="PTHR30231">
    <property type="entry name" value="DNA POLYMERASE III SUBUNIT EPSILON"/>
    <property type="match status" value="1"/>
</dbReference>
<dbReference type="CDD" id="cd06127">
    <property type="entry name" value="DEDDh"/>
    <property type="match status" value="1"/>
</dbReference>
<dbReference type="NCBIfam" id="NF006601">
    <property type="entry name" value="PRK09145.1"/>
    <property type="match status" value="1"/>
</dbReference>
<dbReference type="InterPro" id="IPR013520">
    <property type="entry name" value="Ribonucl_H"/>
</dbReference>
<dbReference type="InterPro" id="IPR012337">
    <property type="entry name" value="RNaseH-like_sf"/>
</dbReference>
<dbReference type="PANTHER" id="PTHR30231:SF7">
    <property type="entry name" value="BLR4117 PROTEIN"/>
    <property type="match status" value="1"/>
</dbReference>
<organism evidence="4 5">
    <name type="scientific">Alloalcanivorax xenomutans</name>
    <dbReference type="NCBI Taxonomy" id="1094342"/>
    <lineage>
        <taxon>Bacteria</taxon>
        <taxon>Pseudomonadati</taxon>
        <taxon>Pseudomonadota</taxon>
        <taxon>Gammaproteobacteria</taxon>
        <taxon>Oceanospirillales</taxon>
        <taxon>Alcanivoracaceae</taxon>
        <taxon>Alloalcanivorax</taxon>
    </lineage>
</organism>
<dbReference type="GO" id="GO:0008408">
    <property type="term" value="F:3'-5' exonuclease activity"/>
    <property type="evidence" value="ECO:0007669"/>
    <property type="project" value="TreeGrafter"/>
</dbReference>
<reference evidence="4" key="1">
    <citation type="submission" date="2022-01" db="EMBL/GenBank/DDBJ databases">
        <authorList>
            <person name="Karlyshev A.V."/>
            <person name="Jaspars M."/>
        </authorList>
    </citation>
    <scope>NUCLEOTIDE SEQUENCE</scope>
    <source>
        <strain evidence="4">AGSA3-2</strain>
    </source>
</reference>
<evidence type="ECO:0000313" key="4">
    <source>
        <dbReference type="EMBL" id="MCE7507192.1"/>
    </source>
</evidence>
<evidence type="ECO:0000259" key="3">
    <source>
        <dbReference type="SMART" id="SM00479"/>
    </source>
</evidence>
<feature type="domain" description="Exonuclease" evidence="3">
    <location>
        <begin position="30"/>
        <end position="201"/>
    </location>
</feature>
<evidence type="ECO:0000256" key="1">
    <source>
        <dbReference type="ARBA" id="ARBA00022722"/>
    </source>
</evidence>